<organism evidence="1 2">
    <name type="scientific">Lachnoanaerobaculum saburreum F0468</name>
    <dbReference type="NCBI Taxonomy" id="1095750"/>
    <lineage>
        <taxon>Bacteria</taxon>
        <taxon>Bacillati</taxon>
        <taxon>Bacillota</taxon>
        <taxon>Clostridia</taxon>
        <taxon>Lachnospirales</taxon>
        <taxon>Lachnospiraceae</taxon>
        <taxon>Lachnoanaerobaculum</taxon>
    </lineage>
</organism>
<dbReference type="AlphaFoldDB" id="I0R6J8"/>
<evidence type="ECO:0000313" key="2">
    <source>
        <dbReference type="Proteomes" id="UP000005039"/>
    </source>
</evidence>
<gene>
    <name evidence="1" type="ORF">HMPREF9970_0510</name>
</gene>
<proteinExistence type="predicted"/>
<evidence type="ECO:0000313" key="1">
    <source>
        <dbReference type="EMBL" id="EIC95306.1"/>
    </source>
</evidence>
<name>I0R6J8_9FIRM</name>
<accession>I0R6J8</accession>
<sequence>MNTKRISEIQKNAKKIDCRINLFEGFCPKRTENSSGESLFWRNVVNIYGLLADCDSIQIKREPNLFWLMNKYSFIARDDLDFVKDFWNNISALRKCFCHNTDISLYYQKRNLKKIEKFLDEVFIISTQKPKTIDEIESKHWSLVNADIDRKFDEYLNIMNRGFLKWDKSDDKVMVVDEWIDMVSEALFKDTELVSNIKADLAEYSIRNFRLDTTVKWYISIINGALEKNCFSYQDIKTFIKGLKNSMSNREILLEVIKQKS</sequence>
<protein>
    <submittedName>
        <fullName evidence="1">Uncharacterized protein</fullName>
    </submittedName>
</protein>
<keyword evidence="2" id="KW-1185">Reference proteome</keyword>
<dbReference type="RefSeq" id="WP_008754415.1">
    <property type="nucleotide sequence ID" value="NZ_AJGH01000088.1"/>
</dbReference>
<dbReference type="EMBL" id="AJGH01000088">
    <property type="protein sequence ID" value="EIC95306.1"/>
    <property type="molecule type" value="Genomic_DNA"/>
</dbReference>
<comment type="caution">
    <text evidence="1">The sequence shown here is derived from an EMBL/GenBank/DDBJ whole genome shotgun (WGS) entry which is preliminary data.</text>
</comment>
<dbReference type="PATRIC" id="fig|1095750.3.peg.1903"/>
<reference evidence="1 2" key="1">
    <citation type="submission" date="2012-03" db="EMBL/GenBank/DDBJ databases">
        <authorList>
            <person name="Durkin A.S."/>
            <person name="McCorrison J."/>
            <person name="Torralba M."/>
            <person name="Gillis M."/>
            <person name="Methe B."/>
            <person name="Sutton G."/>
            <person name="Nelson K.E."/>
        </authorList>
    </citation>
    <scope>NUCLEOTIDE SEQUENCE [LARGE SCALE GENOMIC DNA]</scope>
    <source>
        <strain evidence="1 2">F0468</strain>
    </source>
</reference>
<dbReference type="Proteomes" id="UP000005039">
    <property type="component" value="Unassembled WGS sequence"/>
</dbReference>